<dbReference type="EMBL" id="MZ326858">
    <property type="protein sequence ID" value="QYW01956.1"/>
    <property type="molecule type" value="Genomic_DNA"/>
</dbReference>
<protein>
    <submittedName>
        <fullName evidence="1">Uncharacterized protein</fullName>
    </submittedName>
</protein>
<gene>
    <name evidence="1" type="ORF">CPT_Peewee_006</name>
</gene>
<sequence>MSIAEVGTSVPLEFVEASTTKQVYAGVICDMLVELLRQYDAGELASGQGVCGNIGDWLNDWCVDNDVEMDSENPNSSPYNMWYAYKGVPMNSWPLSTGNRFYPVPHPDHMDNDERECDEEGDPPYHATWGEVAYETTDDLFAGEYGAMRIELARWTLAYFERMRDGKE</sequence>
<keyword evidence="2" id="KW-1185">Reference proteome</keyword>
<organism evidence="1 2">
    <name type="scientific">Stenotrophomonas phage Pepon</name>
    <dbReference type="NCBI Taxonomy" id="2859654"/>
    <lineage>
        <taxon>Viruses</taxon>
        <taxon>Duplodnaviria</taxon>
        <taxon>Heunggongvirae</taxon>
        <taxon>Uroviricota</taxon>
        <taxon>Caudoviricetes</taxon>
        <taxon>Autographivirales</taxon>
        <taxon>Autonotataviridae</taxon>
        <taxon>Gujervirinae</taxon>
        <taxon>Ponderosavirus</taxon>
        <taxon>Ponderosavirus pepon</taxon>
    </lineage>
</organism>
<proteinExistence type="predicted"/>
<name>A0AAE7WM06_9CAUD</name>
<evidence type="ECO:0000313" key="1">
    <source>
        <dbReference type="EMBL" id="QYW01956.1"/>
    </source>
</evidence>
<reference evidence="1 2" key="1">
    <citation type="submission" date="2021-06" db="EMBL/GenBank/DDBJ databases">
        <title>Complete genome sequence of Stenotrophomonas maltophilia phage Pepon.</title>
        <authorList>
            <person name="Lee J."/>
            <person name="Lo J."/>
            <person name="Clark J."/>
            <person name="Le T."/>
            <person name="Liu M."/>
            <person name="Burrowes B."/>
        </authorList>
    </citation>
    <scope>NUCLEOTIDE SEQUENCE [LARGE SCALE GENOMIC DNA]</scope>
</reference>
<accession>A0AAE7WM06</accession>
<dbReference type="Proteomes" id="UP000827242">
    <property type="component" value="Segment"/>
</dbReference>
<evidence type="ECO:0000313" key="2">
    <source>
        <dbReference type="Proteomes" id="UP000827242"/>
    </source>
</evidence>